<comment type="caution">
    <text evidence="1">The sequence shown here is derived from an EMBL/GenBank/DDBJ whole genome shotgun (WGS) entry which is preliminary data.</text>
</comment>
<evidence type="ECO:0000313" key="1">
    <source>
        <dbReference type="EMBL" id="KAG2217101.1"/>
    </source>
</evidence>
<accession>A0A8H7VBI2</accession>
<evidence type="ECO:0000313" key="2">
    <source>
        <dbReference type="Proteomes" id="UP000646827"/>
    </source>
</evidence>
<proteinExistence type="predicted"/>
<name>A0A8H7VBI2_9FUNG</name>
<dbReference type="OrthoDB" id="2285625at2759"/>
<dbReference type="EMBL" id="JAEPRB010000328">
    <property type="protein sequence ID" value="KAG2217101.1"/>
    <property type="molecule type" value="Genomic_DNA"/>
</dbReference>
<keyword evidence="2" id="KW-1185">Reference proteome</keyword>
<dbReference type="Proteomes" id="UP000646827">
    <property type="component" value="Unassembled WGS sequence"/>
</dbReference>
<dbReference type="AlphaFoldDB" id="A0A8H7VBI2"/>
<gene>
    <name evidence="1" type="ORF">INT45_000906</name>
</gene>
<protein>
    <submittedName>
        <fullName evidence="1">Uncharacterized protein</fullName>
    </submittedName>
</protein>
<sequence>MDQYIKTGQAQLKSQVVNDTFKLPTFAPSLVEKDNLYHKLDQTVDDDILFTRQASVEHAINQNIQNHSVYFIECILISKTSWAFITQADLFVQNKKSIDDCARERRHEYYEKPRAFMIDKSHHEKSWKELVVRWGNYEYLTLGGYAGLMYGTRRRAFLGSALNNDVVDIIGNDREFEVLVDTWWRFPC</sequence>
<organism evidence="1 2">
    <name type="scientific">Circinella minor</name>
    <dbReference type="NCBI Taxonomy" id="1195481"/>
    <lineage>
        <taxon>Eukaryota</taxon>
        <taxon>Fungi</taxon>
        <taxon>Fungi incertae sedis</taxon>
        <taxon>Mucoromycota</taxon>
        <taxon>Mucoromycotina</taxon>
        <taxon>Mucoromycetes</taxon>
        <taxon>Mucorales</taxon>
        <taxon>Lichtheimiaceae</taxon>
        <taxon>Circinella</taxon>
    </lineage>
</organism>
<reference evidence="1 2" key="1">
    <citation type="submission" date="2020-12" db="EMBL/GenBank/DDBJ databases">
        <title>Metabolic potential, ecology and presence of endohyphal bacteria is reflected in genomic diversity of Mucoromycotina.</title>
        <authorList>
            <person name="Muszewska A."/>
            <person name="Okrasinska A."/>
            <person name="Steczkiewicz K."/>
            <person name="Drgas O."/>
            <person name="Orlowska M."/>
            <person name="Perlinska-Lenart U."/>
            <person name="Aleksandrzak-Piekarczyk T."/>
            <person name="Szatraj K."/>
            <person name="Zielenkiewicz U."/>
            <person name="Pilsyk S."/>
            <person name="Malc E."/>
            <person name="Mieczkowski P."/>
            <person name="Kruszewska J.S."/>
            <person name="Biernat P."/>
            <person name="Pawlowska J."/>
        </authorList>
    </citation>
    <scope>NUCLEOTIDE SEQUENCE [LARGE SCALE GENOMIC DNA]</scope>
    <source>
        <strain evidence="1 2">CBS 142.35</strain>
    </source>
</reference>